<name>A0A6B0UQQ9_IXORI</name>
<sequence length="128" mass="14645">MDIFTKLRSFTFVIYLFIYIERDIAYCEVTTPRQRNREVGDPTEKGTLRRTTALSGGSLFCGAVNIHRVGEPKRRTVVMSRREGHRPAREVVRRICGGYTCGTSCRPHSRARGSPFAWITPRNRSPRA</sequence>
<accession>A0A6B0UQQ9</accession>
<dbReference type="AlphaFoldDB" id="A0A6B0UQQ9"/>
<protein>
    <submittedName>
        <fullName evidence="1">Uncharacterized protein</fullName>
    </submittedName>
</protein>
<evidence type="ECO:0000313" key="1">
    <source>
        <dbReference type="EMBL" id="MXU92063.1"/>
    </source>
</evidence>
<organism evidence="1">
    <name type="scientific">Ixodes ricinus</name>
    <name type="common">Common tick</name>
    <name type="synonym">Acarus ricinus</name>
    <dbReference type="NCBI Taxonomy" id="34613"/>
    <lineage>
        <taxon>Eukaryota</taxon>
        <taxon>Metazoa</taxon>
        <taxon>Ecdysozoa</taxon>
        <taxon>Arthropoda</taxon>
        <taxon>Chelicerata</taxon>
        <taxon>Arachnida</taxon>
        <taxon>Acari</taxon>
        <taxon>Parasitiformes</taxon>
        <taxon>Ixodida</taxon>
        <taxon>Ixodoidea</taxon>
        <taxon>Ixodidae</taxon>
        <taxon>Ixodinae</taxon>
        <taxon>Ixodes</taxon>
    </lineage>
</organism>
<proteinExistence type="predicted"/>
<dbReference type="EMBL" id="GIFC01009980">
    <property type="protein sequence ID" value="MXU92063.1"/>
    <property type="molecule type" value="Transcribed_RNA"/>
</dbReference>
<reference evidence="1" key="1">
    <citation type="submission" date="2019-12" db="EMBL/GenBank/DDBJ databases">
        <title>An insight into the sialome of adult female Ixodes ricinus ticks feeding for 6 days.</title>
        <authorList>
            <person name="Perner J."/>
            <person name="Ribeiro J.M.C."/>
        </authorList>
    </citation>
    <scope>NUCLEOTIDE SEQUENCE</scope>
    <source>
        <strain evidence="1">Semi-engorged</strain>
        <tissue evidence="1">Salivary glands</tissue>
    </source>
</reference>